<evidence type="ECO:0000313" key="2">
    <source>
        <dbReference type="EMBL" id="MFD1645852.1"/>
    </source>
</evidence>
<accession>A0ABD6DKK7</accession>
<comment type="caution">
    <text evidence="2">The sequence shown here is derived from an EMBL/GenBank/DDBJ whole genome shotgun (WGS) entry which is preliminary data.</text>
</comment>
<sequence>MVTQVAEDTHALDARMMGIPGAMSPYVVEAAEPVVVDPGPAAGIEYVVDGIEEVGIDPDDVAYLLPTHVHLDHAGATGALAEHCPNATVVVHERGVDYLTDAAKRDRLYESARAAVGDEVATGYGRPELVDCDRCRVVSGGESIDCGDRSLELVHAPGHAPHQVAALDDRTGTLFAGDAAGMNLFGELLPTTPAPDFDLELSLETVARLRELDAETLCYGHFGARDDPDDALATYTDLLPEWVAAVEDAAATHEDRDAIVATLSNEWPSPTIERDVVGVLQTL</sequence>
<protein>
    <submittedName>
        <fullName evidence="2">MBL fold metallo-hydrolase</fullName>
    </submittedName>
</protein>
<dbReference type="InterPro" id="IPR050855">
    <property type="entry name" value="NDM-1-like"/>
</dbReference>
<dbReference type="EMBL" id="JBHUDO010000002">
    <property type="protein sequence ID" value="MFD1645852.1"/>
    <property type="molecule type" value="Genomic_DNA"/>
</dbReference>
<dbReference type="CDD" id="cd07726">
    <property type="entry name" value="ST1585-like_MBL-fold"/>
    <property type="match status" value="1"/>
</dbReference>
<keyword evidence="3" id="KW-1185">Reference proteome</keyword>
<dbReference type="PANTHER" id="PTHR42951:SF4">
    <property type="entry name" value="ACYL-COENZYME A THIOESTERASE MBLAC2"/>
    <property type="match status" value="1"/>
</dbReference>
<dbReference type="RefSeq" id="WP_256398625.1">
    <property type="nucleotide sequence ID" value="NZ_JANHJR010000001.1"/>
</dbReference>
<dbReference type="InterPro" id="IPR036866">
    <property type="entry name" value="RibonucZ/Hydroxyglut_hydro"/>
</dbReference>
<evidence type="ECO:0000259" key="1">
    <source>
        <dbReference type="SMART" id="SM00849"/>
    </source>
</evidence>
<proteinExistence type="predicted"/>
<reference evidence="2 3" key="1">
    <citation type="journal article" date="2019" name="Int. J. Syst. Evol. Microbiol.">
        <title>The Global Catalogue of Microorganisms (GCM) 10K type strain sequencing project: providing services to taxonomists for standard genome sequencing and annotation.</title>
        <authorList>
            <consortium name="The Broad Institute Genomics Platform"/>
            <consortium name="The Broad Institute Genome Sequencing Center for Infectious Disease"/>
            <person name="Wu L."/>
            <person name="Ma J."/>
        </authorList>
    </citation>
    <scope>NUCLEOTIDE SEQUENCE [LARGE SCALE GENOMIC DNA]</scope>
    <source>
        <strain evidence="2 3">CGMCC 1.10390</strain>
    </source>
</reference>
<dbReference type="SMART" id="SM00849">
    <property type="entry name" value="Lactamase_B"/>
    <property type="match status" value="1"/>
</dbReference>
<dbReference type="Proteomes" id="UP001597034">
    <property type="component" value="Unassembled WGS sequence"/>
</dbReference>
<gene>
    <name evidence="2" type="ORF">ACFSBL_09165</name>
</gene>
<feature type="domain" description="Metallo-beta-lactamase" evidence="1">
    <location>
        <begin position="22"/>
        <end position="221"/>
    </location>
</feature>
<evidence type="ECO:0000313" key="3">
    <source>
        <dbReference type="Proteomes" id="UP001597034"/>
    </source>
</evidence>
<dbReference type="InterPro" id="IPR037482">
    <property type="entry name" value="ST1585_MBL-fold"/>
</dbReference>
<dbReference type="AlphaFoldDB" id="A0ABD6DKK7"/>
<dbReference type="PANTHER" id="PTHR42951">
    <property type="entry name" value="METALLO-BETA-LACTAMASE DOMAIN-CONTAINING"/>
    <property type="match status" value="1"/>
</dbReference>
<dbReference type="Pfam" id="PF00753">
    <property type="entry name" value="Lactamase_B"/>
    <property type="match status" value="1"/>
</dbReference>
<dbReference type="SUPFAM" id="SSF56281">
    <property type="entry name" value="Metallo-hydrolase/oxidoreductase"/>
    <property type="match status" value="1"/>
</dbReference>
<organism evidence="2 3">
    <name type="scientific">Haloarchaeobius litoreus</name>
    <dbReference type="NCBI Taxonomy" id="755306"/>
    <lineage>
        <taxon>Archaea</taxon>
        <taxon>Methanobacteriati</taxon>
        <taxon>Methanobacteriota</taxon>
        <taxon>Stenosarchaea group</taxon>
        <taxon>Halobacteria</taxon>
        <taxon>Halobacteriales</taxon>
        <taxon>Halorubellaceae</taxon>
        <taxon>Haloarchaeobius</taxon>
    </lineage>
</organism>
<name>A0ABD6DKK7_9EURY</name>
<dbReference type="Gene3D" id="3.60.15.10">
    <property type="entry name" value="Ribonuclease Z/Hydroxyacylglutathione hydrolase-like"/>
    <property type="match status" value="1"/>
</dbReference>
<dbReference type="InterPro" id="IPR001279">
    <property type="entry name" value="Metallo-B-lactamas"/>
</dbReference>